<evidence type="ECO:0000313" key="3">
    <source>
        <dbReference type="Proteomes" id="UP000248886"/>
    </source>
</evidence>
<gene>
    <name evidence="2" type="ORF">DN052_04990</name>
</gene>
<organism evidence="2 3">
    <name type="scientific">Acidithiobacillus ferrooxidans</name>
    <name type="common">Thiobacillus ferrooxidans</name>
    <dbReference type="NCBI Taxonomy" id="920"/>
    <lineage>
        <taxon>Bacteria</taxon>
        <taxon>Pseudomonadati</taxon>
        <taxon>Pseudomonadota</taxon>
        <taxon>Acidithiobacillia</taxon>
        <taxon>Acidithiobacillales</taxon>
        <taxon>Acidithiobacillaceae</taxon>
        <taxon>Acidithiobacillus</taxon>
    </lineage>
</organism>
<reference evidence="2 3" key="1">
    <citation type="submission" date="2018-06" db="EMBL/GenBank/DDBJ databases">
        <title>Draft sequence of Acidithiobacillus ferrooxidans CCM 4253.</title>
        <authorList>
            <person name="Moya-Beltran A."/>
            <person name="Castro M."/>
            <person name="Covarrubias P.C."/>
            <person name="Issotta F."/>
            <person name="Janiczek O."/>
            <person name="Mandl M."/>
            <person name="Kucera J."/>
            <person name="Quatrini R."/>
        </authorList>
    </citation>
    <scope>NUCLEOTIDE SEQUENCE [LARGE SCALE GENOMIC DNA]</scope>
    <source>
        <strain evidence="2 3">CCM 4253</strain>
    </source>
</reference>
<dbReference type="Proteomes" id="UP000248886">
    <property type="component" value="Unassembled WGS sequence"/>
</dbReference>
<dbReference type="RefSeq" id="WP_054608704.1">
    <property type="nucleotide sequence ID" value="NZ_AP025160.1"/>
</dbReference>
<name>A0A2W1K5X9_ACIFR</name>
<feature type="transmembrane region" description="Helical" evidence="1">
    <location>
        <begin position="39"/>
        <end position="59"/>
    </location>
</feature>
<keyword evidence="1" id="KW-0472">Membrane</keyword>
<accession>A0A2W1K5X9</accession>
<evidence type="ECO:0000256" key="1">
    <source>
        <dbReference type="SAM" id="Phobius"/>
    </source>
</evidence>
<keyword evidence="1" id="KW-1133">Transmembrane helix</keyword>
<keyword evidence="1" id="KW-0812">Transmembrane</keyword>
<dbReference type="AlphaFoldDB" id="A0A2W1K5X9"/>
<evidence type="ECO:0000313" key="2">
    <source>
        <dbReference type="EMBL" id="PZD82376.1"/>
    </source>
</evidence>
<proteinExistence type="predicted"/>
<protein>
    <submittedName>
        <fullName evidence="2">Uncharacterized protein</fullName>
    </submittedName>
</protein>
<comment type="caution">
    <text evidence="2">The sequence shown here is derived from an EMBL/GenBank/DDBJ whole genome shotgun (WGS) entry which is preliminary data.</text>
</comment>
<sequence length="78" mass="9012">MSVLGIFLVLWYGFMFGWAGVLTVRVSEYSFGGRLWLPLYPFSWMLFFMTGVPLLLVALPLRLLGIKLYPVFIPDSYK</sequence>
<dbReference type="EMBL" id="QKQP01000001">
    <property type="protein sequence ID" value="PZD82376.1"/>
    <property type="molecule type" value="Genomic_DNA"/>
</dbReference>